<evidence type="ECO:0000256" key="1">
    <source>
        <dbReference type="ARBA" id="ARBA00006484"/>
    </source>
</evidence>
<comment type="function">
    <text evidence="3">Putative oxidoreductase.</text>
</comment>
<dbReference type="PANTHER" id="PTHR44196">
    <property type="entry name" value="DEHYDROGENASE/REDUCTASE SDR FAMILY MEMBER 7B"/>
    <property type="match status" value="1"/>
</dbReference>
<dbReference type="GO" id="GO:0016020">
    <property type="term" value="C:membrane"/>
    <property type="evidence" value="ECO:0007669"/>
    <property type="project" value="TreeGrafter"/>
</dbReference>
<dbReference type="AlphaFoldDB" id="A0A2T7Q0E9"/>
<keyword evidence="4" id="KW-0812">Transmembrane</keyword>
<keyword evidence="2" id="KW-0560">Oxidoreductase</keyword>
<dbReference type="EMBL" id="PZQS01000001">
    <property type="protein sequence ID" value="PVD39138.1"/>
    <property type="molecule type" value="Genomic_DNA"/>
</dbReference>
<feature type="transmembrane region" description="Helical" evidence="4">
    <location>
        <begin position="6"/>
        <end position="23"/>
    </location>
</feature>
<evidence type="ECO:0000313" key="6">
    <source>
        <dbReference type="Proteomes" id="UP000245119"/>
    </source>
</evidence>
<dbReference type="InterPro" id="IPR002347">
    <property type="entry name" value="SDR_fam"/>
</dbReference>
<dbReference type="Proteomes" id="UP000245119">
    <property type="component" value="Linkage Group LG1"/>
</dbReference>
<comment type="caution">
    <text evidence="5">The sequence shown here is derived from an EMBL/GenBank/DDBJ whole genome shotgun (WGS) entry which is preliminary data.</text>
</comment>
<dbReference type="OrthoDB" id="5307821at2759"/>
<organism evidence="5 6">
    <name type="scientific">Pomacea canaliculata</name>
    <name type="common">Golden apple snail</name>
    <dbReference type="NCBI Taxonomy" id="400727"/>
    <lineage>
        <taxon>Eukaryota</taxon>
        <taxon>Metazoa</taxon>
        <taxon>Spiralia</taxon>
        <taxon>Lophotrochozoa</taxon>
        <taxon>Mollusca</taxon>
        <taxon>Gastropoda</taxon>
        <taxon>Caenogastropoda</taxon>
        <taxon>Architaenioglossa</taxon>
        <taxon>Ampullarioidea</taxon>
        <taxon>Ampullariidae</taxon>
        <taxon>Pomacea</taxon>
    </lineage>
</organism>
<reference evidence="5 6" key="1">
    <citation type="submission" date="2018-04" db="EMBL/GenBank/DDBJ databases">
        <title>The genome of golden apple snail Pomacea canaliculata provides insight into stress tolerance and invasive adaptation.</title>
        <authorList>
            <person name="Liu C."/>
            <person name="Liu B."/>
            <person name="Ren Y."/>
            <person name="Zhang Y."/>
            <person name="Wang H."/>
            <person name="Li S."/>
            <person name="Jiang F."/>
            <person name="Yin L."/>
            <person name="Zhang G."/>
            <person name="Qian W."/>
            <person name="Fan W."/>
        </authorList>
    </citation>
    <scope>NUCLEOTIDE SEQUENCE [LARGE SCALE GENOMIC DNA]</scope>
    <source>
        <strain evidence="5">SZHN2017</strain>
        <tissue evidence="5">Muscle</tissue>
    </source>
</reference>
<name>A0A2T7Q0E9_POMCA</name>
<dbReference type="PROSITE" id="PS00061">
    <property type="entry name" value="ADH_SHORT"/>
    <property type="match status" value="1"/>
</dbReference>
<protein>
    <recommendedName>
        <fullName evidence="7">Dehydrogenase/reductase SDR family protein 7-like</fullName>
    </recommendedName>
</protein>
<proteinExistence type="inferred from homology"/>
<dbReference type="InterPro" id="IPR020904">
    <property type="entry name" value="Sc_DH/Rdtase_CS"/>
</dbReference>
<dbReference type="PRINTS" id="PR00081">
    <property type="entry name" value="GDHRDH"/>
</dbReference>
<accession>A0A2T7Q0E9</accession>
<dbReference type="PANTHER" id="PTHR44196:SF1">
    <property type="entry name" value="DEHYDROGENASE_REDUCTASE SDR FAMILY MEMBER 7B"/>
    <property type="match status" value="1"/>
</dbReference>
<keyword evidence="6" id="KW-1185">Reference proteome</keyword>
<dbReference type="STRING" id="400727.A0A2T7Q0E9"/>
<evidence type="ECO:0000256" key="2">
    <source>
        <dbReference type="ARBA" id="ARBA00023002"/>
    </source>
</evidence>
<evidence type="ECO:0008006" key="7">
    <source>
        <dbReference type="Google" id="ProtNLM"/>
    </source>
</evidence>
<keyword evidence="4" id="KW-1133">Transmembrane helix</keyword>
<keyword evidence="4" id="KW-0472">Membrane</keyword>
<comment type="similarity">
    <text evidence="1">Belongs to the short-chain dehydrogenases/reductases (SDR) family.</text>
</comment>
<evidence type="ECO:0000256" key="4">
    <source>
        <dbReference type="SAM" id="Phobius"/>
    </source>
</evidence>
<dbReference type="InterPro" id="IPR036291">
    <property type="entry name" value="NAD(P)-bd_dom_sf"/>
</dbReference>
<evidence type="ECO:0000256" key="3">
    <source>
        <dbReference type="ARBA" id="ARBA00037096"/>
    </source>
</evidence>
<dbReference type="GO" id="GO:0016491">
    <property type="term" value="F:oxidoreductase activity"/>
    <property type="evidence" value="ECO:0007669"/>
    <property type="project" value="UniProtKB-KW"/>
</dbReference>
<gene>
    <name evidence="5" type="ORF">C0Q70_01766</name>
</gene>
<evidence type="ECO:0000313" key="5">
    <source>
        <dbReference type="EMBL" id="PVD39138.1"/>
    </source>
</evidence>
<sequence length="267" mass="28911">MTALSPALIFPIALLGLVAYFLMHKKKLDVRGKVVLITGSSSGLGEACAKAFFKCGCRVILAGRSEEKLQMVKQSLISIKLKATHDYHEPAILVWDLEDLNSVQQKAQQALAIYGALLPALLSQNSGHIVGISSIQGKISIPYRSAYSASKHALQAFFDCLRAELADSNVRVSLVSPGYINTSLSTNAVTGDGSKYGILDKTTESGMSADFVAEKVVNAVIQVQEEVVLAPSVHKAAILLRSVLPGVYFWIMASRARKQRKDYVKTE</sequence>
<dbReference type="SUPFAM" id="SSF51735">
    <property type="entry name" value="NAD(P)-binding Rossmann-fold domains"/>
    <property type="match status" value="1"/>
</dbReference>
<dbReference type="Gene3D" id="3.40.50.720">
    <property type="entry name" value="NAD(P)-binding Rossmann-like Domain"/>
    <property type="match status" value="2"/>
</dbReference>
<dbReference type="Pfam" id="PF00106">
    <property type="entry name" value="adh_short"/>
    <property type="match status" value="1"/>
</dbReference>